<gene>
    <name evidence="7" type="ORF">AX777_20475</name>
</gene>
<dbReference type="EMBL" id="LSTR01000042">
    <property type="protein sequence ID" value="OAH42244.1"/>
    <property type="molecule type" value="Genomic_DNA"/>
</dbReference>
<dbReference type="PANTHER" id="PTHR30468">
    <property type="entry name" value="ALPHA-KETOGLUTARATE-DEPENDENT SULFONATE DIOXYGENASE"/>
    <property type="match status" value="1"/>
</dbReference>
<dbReference type="Proteomes" id="UP000077262">
    <property type="component" value="Unassembled WGS sequence"/>
</dbReference>
<evidence type="ECO:0000256" key="5">
    <source>
        <dbReference type="ARBA" id="ARBA00023004"/>
    </source>
</evidence>
<feature type="domain" description="TauD/TfdA-like" evidence="6">
    <location>
        <begin position="9"/>
        <end position="258"/>
    </location>
</feature>
<comment type="similarity">
    <text evidence="1">Belongs to the TfdA dioxygenase family.</text>
</comment>
<dbReference type="OrthoDB" id="7209371at2"/>
<dbReference type="GO" id="GO:0005737">
    <property type="term" value="C:cytoplasm"/>
    <property type="evidence" value="ECO:0007669"/>
    <property type="project" value="TreeGrafter"/>
</dbReference>
<protein>
    <submittedName>
        <fullName evidence="7">Taurine dioxygenase</fullName>
    </submittedName>
</protein>
<dbReference type="SUPFAM" id="SSF51197">
    <property type="entry name" value="Clavaminate synthase-like"/>
    <property type="match status" value="1"/>
</dbReference>
<organism evidence="7 8">
    <name type="scientific">Sphingobium yanoikuyae</name>
    <name type="common">Sphingomonas yanoikuyae</name>
    <dbReference type="NCBI Taxonomy" id="13690"/>
    <lineage>
        <taxon>Bacteria</taxon>
        <taxon>Pseudomonadati</taxon>
        <taxon>Pseudomonadota</taxon>
        <taxon>Alphaproteobacteria</taxon>
        <taxon>Sphingomonadales</taxon>
        <taxon>Sphingomonadaceae</taxon>
        <taxon>Sphingobium</taxon>
    </lineage>
</organism>
<evidence type="ECO:0000256" key="4">
    <source>
        <dbReference type="ARBA" id="ARBA00023002"/>
    </source>
</evidence>
<dbReference type="GO" id="GO:0000908">
    <property type="term" value="F:taurine dioxygenase activity"/>
    <property type="evidence" value="ECO:0007669"/>
    <property type="project" value="TreeGrafter"/>
</dbReference>
<evidence type="ECO:0000256" key="1">
    <source>
        <dbReference type="ARBA" id="ARBA00005896"/>
    </source>
</evidence>
<dbReference type="Pfam" id="PF02668">
    <property type="entry name" value="TauD"/>
    <property type="match status" value="1"/>
</dbReference>
<keyword evidence="3 7" id="KW-0223">Dioxygenase</keyword>
<dbReference type="RefSeq" id="WP_017503091.1">
    <property type="nucleotide sequence ID" value="NZ_LSTR01000042.1"/>
</dbReference>
<dbReference type="InterPro" id="IPR051323">
    <property type="entry name" value="AtsK-like"/>
</dbReference>
<name>A0A177JN65_SPHYA</name>
<comment type="caution">
    <text evidence="7">The sequence shown here is derived from an EMBL/GenBank/DDBJ whole genome shotgun (WGS) entry which is preliminary data.</text>
</comment>
<keyword evidence="2" id="KW-0479">Metal-binding</keyword>
<evidence type="ECO:0000313" key="7">
    <source>
        <dbReference type="EMBL" id="OAH42244.1"/>
    </source>
</evidence>
<evidence type="ECO:0000256" key="2">
    <source>
        <dbReference type="ARBA" id="ARBA00022723"/>
    </source>
</evidence>
<dbReference type="Gene3D" id="3.60.130.10">
    <property type="entry name" value="Clavaminate synthase-like"/>
    <property type="match status" value="1"/>
</dbReference>
<dbReference type="InterPro" id="IPR003819">
    <property type="entry name" value="TauD/TfdA-like"/>
</dbReference>
<keyword evidence="5" id="KW-0408">Iron</keyword>
<evidence type="ECO:0000313" key="8">
    <source>
        <dbReference type="Proteomes" id="UP000077262"/>
    </source>
</evidence>
<dbReference type="GO" id="GO:0046872">
    <property type="term" value="F:metal ion binding"/>
    <property type="evidence" value="ECO:0007669"/>
    <property type="project" value="UniProtKB-KW"/>
</dbReference>
<dbReference type="AlphaFoldDB" id="A0A177JN65"/>
<evidence type="ECO:0000259" key="6">
    <source>
        <dbReference type="Pfam" id="PF02668"/>
    </source>
</evidence>
<dbReference type="InterPro" id="IPR042098">
    <property type="entry name" value="TauD-like_sf"/>
</dbReference>
<reference evidence="7 8" key="1">
    <citation type="submission" date="2016-02" db="EMBL/GenBank/DDBJ databases">
        <authorList>
            <person name="Wen L."/>
            <person name="He K."/>
            <person name="Yang H."/>
        </authorList>
    </citation>
    <scope>NUCLEOTIDE SEQUENCE [LARGE SCALE GENOMIC DNA]</scope>
    <source>
        <strain evidence="7 8">CD09_2</strain>
    </source>
</reference>
<evidence type="ECO:0000256" key="3">
    <source>
        <dbReference type="ARBA" id="ARBA00022964"/>
    </source>
</evidence>
<proteinExistence type="inferred from homology"/>
<accession>A0A177JN65</accession>
<keyword evidence="4" id="KW-0560">Oxidoreductase</keyword>
<dbReference type="GO" id="GO:0006790">
    <property type="term" value="P:sulfur compound metabolic process"/>
    <property type="evidence" value="ECO:0007669"/>
    <property type="project" value="TreeGrafter"/>
</dbReference>
<sequence length="270" mass="30306">MAYETITADPMTPRIGAVISGIDLAAPLSARQVADLQQAIADHQVIFFRDQKLDPASLKRLGLHFGHLQAHALKGLPDHPEVRKLHADENSKHVAGEEWHSDMTCAPKPPMGSILYLHTLPSMGGDTVFASMYAAYDALSDRMKAYLEGLTATHDGRLAFGRFDPTGQYPIAVHPVIRIHPVTGRKILFVNKGFTSHINELPSNESEAVLRFLYEHIQNAYFQVRFRWEPHSVAFWDNRCTQHLAIWDYYPQVRSGFRVQIEDAALAQAA</sequence>
<dbReference type="PANTHER" id="PTHR30468:SF1">
    <property type="entry name" value="ALPHA-KETOGLUTARATE-DEPENDENT SULFONATE DIOXYGENASE"/>
    <property type="match status" value="1"/>
</dbReference>